<dbReference type="Gene3D" id="3.90.25.10">
    <property type="entry name" value="UDP-galactose 4-epimerase, domain 1"/>
    <property type="match status" value="1"/>
</dbReference>
<dbReference type="Proteomes" id="UP001304298">
    <property type="component" value="Unassembled WGS sequence"/>
</dbReference>
<dbReference type="PANTHER" id="PTHR47129:SF1">
    <property type="entry name" value="NMRA-LIKE DOMAIN-CONTAINING PROTEIN"/>
    <property type="match status" value="1"/>
</dbReference>
<feature type="domain" description="NAD(P)-binding" evidence="1">
    <location>
        <begin position="7"/>
        <end position="188"/>
    </location>
</feature>
<comment type="caution">
    <text evidence="2">The sequence shown here is derived from an EMBL/GenBank/DDBJ whole genome shotgun (WGS) entry which is preliminary data.</text>
</comment>
<dbReference type="SUPFAM" id="SSF51735">
    <property type="entry name" value="NAD(P)-binding Rossmann-fold domains"/>
    <property type="match status" value="1"/>
</dbReference>
<proteinExistence type="predicted"/>
<sequence>MSIVITGASGHLGRRTAELLLTTNGVDAADVVLLTRSPDKLTDLAARGAQVRHGDFADPRTLPAAFAGATRVLLISIDAGAERVDHHRAAIEAAKAAGVGLIAYTSYPNPDPRRNSASVVPDHAATEAAILGSGVPHTFLRNNVYSEYVALFSARNPLTAGAFVHNFGDGASAYVSREDCAAAAAAVLAGGGEHAGKTYDVAGPEPLTGTELAGLYASAGGTEVEAVSVDDGTWIADAVANGLPEPAARNVASFGRAIREGALSQRGGDVEQLTGRRPVSVGDVLKGMVD</sequence>
<dbReference type="Gene3D" id="3.40.50.720">
    <property type="entry name" value="NAD(P)-binding Rossmann-like Domain"/>
    <property type="match status" value="1"/>
</dbReference>
<evidence type="ECO:0000313" key="2">
    <source>
        <dbReference type="EMBL" id="MEA5362323.1"/>
    </source>
</evidence>
<dbReference type="RefSeq" id="WP_323329807.1">
    <property type="nucleotide sequence ID" value="NZ_JAYFSI010000005.1"/>
</dbReference>
<dbReference type="PANTHER" id="PTHR47129">
    <property type="entry name" value="QUINONE OXIDOREDUCTASE 2"/>
    <property type="match status" value="1"/>
</dbReference>
<protein>
    <submittedName>
        <fullName evidence="2">NAD(P)H-binding protein</fullName>
    </submittedName>
</protein>
<keyword evidence="3" id="KW-1185">Reference proteome</keyword>
<organism evidence="2 3">
    <name type="scientific">Amycolatopsis heterodermiae</name>
    <dbReference type="NCBI Taxonomy" id="3110235"/>
    <lineage>
        <taxon>Bacteria</taxon>
        <taxon>Bacillati</taxon>
        <taxon>Actinomycetota</taxon>
        <taxon>Actinomycetes</taxon>
        <taxon>Pseudonocardiales</taxon>
        <taxon>Pseudonocardiaceae</taxon>
        <taxon>Amycolatopsis</taxon>
    </lineage>
</organism>
<dbReference type="InterPro" id="IPR016040">
    <property type="entry name" value="NAD(P)-bd_dom"/>
</dbReference>
<evidence type="ECO:0000313" key="3">
    <source>
        <dbReference type="Proteomes" id="UP001304298"/>
    </source>
</evidence>
<dbReference type="EMBL" id="JAYFSI010000005">
    <property type="protein sequence ID" value="MEA5362323.1"/>
    <property type="molecule type" value="Genomic_DNA"/>
</dbReference>
<dbReference type="Pfam" id="PF13460">
    <property type="entry name" value="NAD_binding_10"/>
    <property type="match status" value="1"/>
</dbReference>
<dbReference type="InterPro" id="IPR036291">
    <property type="entry name" value="NAD(P)-bd_dom_sf"/>
</dbReference>
<name>A0ABU5R7W6_9PSEU</name>
<gene>
    <name evidence="2" type="ORF">VA596_22490</name>
</gene>
<accession>A0ABU5R7W6</accession>
<evidence type="ECO:0000259" key="1">
    <source>
        <dbReference type="Pfam" id="PF13460"/>
    </source>
</evidence>
<reference evidence="2 3" key="1">
    <citation type="submission" date="2023-12" db="EMBL/GenBank/DDBJ databases">
        <title>Amycolatopsis sp. V23-08.</title>
        <authorList>
            <person name="Somphong A."/>
        </authorList>
    </citation>
    <scope>NUCLEOTIDE SEQUENCE [LARGE SCALE GENOMIC DNA]</scope>
    <source>
        <strain evidence="2 3">V23-08</strain>
    </source>
</reference>
<dbReference type="InterPro" id="IPR052718">
    <property type="entry name" value="NmrA-type_oxidoreductase"/>
</dbReference>